<organism evidence="6 7">
    <name type="scientific">Wandonia haliotis</name>
    <dbReference type="NCBI Taxonomy" id="574963"/>
    <lineage>
        <taxon>Bacteria</taxon>
        <taxon>Pseudomonadati</taxon>
        <taxon>Bacteroidota</taxon>
        <taxon>Flavobacteriia</taxon>
        <taxon>Flavobacteriales</taxon>
        <taxon>Crocinitomicaceae</taxon>
        <taxon>Wandonia</taxon>
    </lineage>
</organism>
<dbReference type="InterPro" id="IPR036866">
    <property type="entry name" value="RibonucZ/Hydroxyglut_hydro"/>
</dbReference>
<accession>A0ABN1MTZ6</accession>
<evidence type="ECO:0000256" key="4">
    <source>
        <dbReference type="ARBA" id="ARBA00022833"/>
    </source>
</evidence>
<keyword evidence="4" id="KW-0862">Zinc</keyword>
<dbReference type="RefSeq" id="WP_343790067.1">
    <property type="nucleotide sequence ID" value="NZ_BAAAFH010000022.1"/>
</dbReference>
<reference evidence="6 7" key="1">
    <citation type="journal article" date="2019" name="Int. J. Syst. Evol. Microbiol.">
        <title>The Global Catalogue of Microorganisms (GCM) 10K type strain sequencing project: providing services to taxonomists for standard genome sequencing and annotation.</title>
        <authorList>
            <consortium name="The Broad Institute Genomics Platform"/>
            <consortium name="The Broad Institute Genome Sequencing Center for Infectious Disease"/>
            <person name="Wu L."/>
            <person name="Ma J."/>
        </authorList>
    </citation>
    <scope>NUCLEOTIDE SEQUENCE [LARGE SCALE GENOMIC DNA]</scope>
    <source>
        <strain evidence="6 7">JCM 16083</strain>
    </source>
</reference>
<evidence type="ECO:0000256" key="3">
    <source>
        <dbReference type="ARBA" id="ARBA00022801"/>
    </source>
</evidence>
<protein>
    <submittedName>
        <fullName evidence="6">MBL fold metallo-hydrolase</fullName>
    </submittedName>
</protein>
<feature type="domain" description="Metallo-beta-lactamase" evidence="5">
    <location>
        <begin position="12"/>
        <end position="195"/>
    </location>
</feature>
<comment type="caution">
    <text evidence="6">The sequence shown here is derived from an EMBL/GenBank/DDBJ whole genome shotgun (WGS) entry which is preliminary data.</text>
</comment>
<dbReference type="InterPro" id="IPR051453">
    <property type="entry name" value="MBL_Glyoxalase_II"/>
</dbReference>
<dbReference type="SMART" id="SM00849">
    <property type="entry name" value="Lactamase_B"/>
    <property type="match status" value="1"/>
</dbReference>
<gene>
    <name evidence="6" type="ORF">GCM10009118_31040</name>
</gene>
<name>A0ABN1MTZ6_9FLAO</name>
<dbReference type="Gene3D" id="3.60.15.10">
    <property type="entry name" value="Ribonuclease Z/Hydroxyacylglutathione hydrolase-like"/>
    <property type="match status" value="1"/>
</dbReference>
<dbReference type="InterPro" id="IPR001279">
    <property type="entry name" value="Metallo-B-lactamas"/>
</dbReference>
<evidence type="ECO:0000313" key="7">
    <source>
        <dbReference type="Proteomes" id="UP001501126"/>
    </source>
</evidence>
<evidence type="ECO:0000313" key="6">
    <source>
        <dbReference type="EMBL" id="GAA0876694.1"/>
    </source>
</evidence>
<dbReference type="Proteomes" id="UP001501126">
    <property type="component" value="Unassembled WGS sequence"/>
</dbReference>
<proteinExistence type="predicted"/>
<dbReference type="PANTHER" id="PTHR46233:SF3">
    <property type="entry name" value="HYDROXYACYLGLUTATHIONE HYDROLASE GLOC"/>
    <property type="match status" value="1"/>
</dbReference>
<dbReference type="PANTHER" id="PTHR46233">
    <property type="entry name" value="HYDROXYACYLGLUTATHIONE HYDROLASE GLOC"/>
    <property type="match status" value="1"/>
</dbReference>
<dbReference type="EMBL" id="BAAAFH010000022">
    <property type="protein sequence ID" value="GAA0876694.1"/>
    <property type="molecule type" value="Genomic_DNA"/>
</dbReference>
<dbReference type="SUPFAM" id="SSF56281">
    <property type="entry name" value="Metallo-hydrolase/oxidoreductase"/>
    <property type="match status" value="1"/>
</dbReference>
<dbReference type="CDD" id="cd06262">
    <property type="entry name" value="metallo-hydrolase-like_MBL-fold"/>
    <property type="match status" value="1"/>
</dbReference>
<evidence type="ECO:0000259" key="5">
    <source>
        <dbReference type="SMART" id="SM00849"/>
    </source>
</evidence>
<keyword evidence="2" id="KW-0479">Metal-binding</keyword>
<dbReference type="Pfam" id="PF00753">
    <property type="entry name" value="Lactamase_B"/>
    <property type="match status" value="1"/>
</dbReference>
<evidence type="ECO:0000256" key="1">
    <source>
        <dbReference type="ARBA" id="ARBA00001947"/>
    </source>
</evidence>
<comment type="cofactor">
    <cofactor evidence="1">
        <name>Zn(2+)</name>
        <dbReference type="ChEBI" id="CHEBI:29105"/>
    </cofactor>
</comment>
<keyword evidence="7" id="KW-1185">Reference proteome</keyword>
<sequence length="213" mass="23975">MQVHKFTFNAFQENTYIVADEANNCVIIDPGCYTAEERRELFDFIEKNALQPLAVLNTHAHIDHILGNAAVIEKYAIPFYMHQEDLTTLRAVAGYAHLYGFEGYIPSPEPTSYIEDGQILSFGDIHFTVIFGPGHAPGHVAFYSPEENFVINGDILFRGSFGRTDLPGGDFETLRNTLLNIMFKLPEETVVYSGHGPETTIGFEKKNNSIYQF</sequence>
<evidence type="ECO:0000256" key="2">
    <source>
        <dbReference type="ARBA" id="ARBA00022723"/>
    </source>
</evidence>
<keyword evidence="3" id="KW-0378">Hydrolase</keyword>